<feature type="transmembrane region" description="Helical" evidence="5">
    <location>
        <begin position="101"/>
        <end position="124"/>
    </location>
</feature>
<evidence type="ECO:0000256" key="5">
    <source>
        <dbReference type="SAM" id="Phobius"/>
    </source>
</evidence>
<feature type="transmembrane region" description="Helical" evidence="5">
    <location>
        <begin position="154"/>
        <end position="175"/>
    </location>
</feature>
<evidence type="ECO:0000313" key="6">
    <source>
        <dbReference type="EMBL" id="PJE80433.1"/>
    </source>
</evidence>
<evidence type="ECO:0000256" key="2">
    <source>
        <dbReference type="ARBA" id="ARBA00022692"/>
    </source>
</evidence>
<dbReference type="PANTHER" id="PTHR30249:SF0">
    <property type="entry name" value="PLASTIDAL GLYCOLATE_GLYCERATE TRANSLOCATOR 1, CHLOROPLASTIC"/>
    <property type="match status" value="1"/>
</dbReference>
<name>A0A2H9TB62_9ZZZZ</name>
<organism evidence="6">
    <name type="scientific">invertebrate metagenome</name>
    <dbReference type="NCBI Taxonomy" id="1711999"/>
    <lineage>
        <taxon>unclassified sequences</taxon>
        <taxon>metagenomes</taxon>
        <taxon>organismal metagenomes</taxon>
    </lineage>
</organism>
<proteinExistence type="predicted"/>
<feature type="transmembrane region" description="Helical" evidence="5">
    <location>
        <begin position="72"/>
        <end position="89"/>
    </location>
</feature>
<dbReference type="AlphaFoldDB" id="A0A2H9TB62"/>
<evidence type="ECO:0000256" key="4">
    <source>
        <dbReference type="ARBA" id="ARBA00023136"/>
    </source>
</evidence>
<gene>
    <name evidence="6" type="primary">yohK</name>
    <name evidence="6" type="ORF">CI610_00568</name>
</gene>
<keyword evidence="2 5" id="KW-0812">Transmembrane</keyword>
<evidence type="ECO:0000256" key="1">
    <source>
        <dbReference type="ARBA" id="ARBA00004141"/>
    </source>
</evidence>
<dbReference type="Pfam" id="PF04172">
    <property type="entry name" value="LrgB"/>
    <property type="match status" value="1"/>
</dbReference>
<protein>
    <submittedName>
        <fullName evidence="6">Inner membrane protein YohK</fullName>
    </submittedName>
</protein>
<keyword evidence="3 5" id="KW-1133">Transmembrane helix</keyword>
<dbReference type="EMBL" id="NSIT01000017">
    <property type="protein sequence ID" value="PJE80433.1"/>
    <property type="molecule type" value="Genomic_DNA"/>
</dbReference>
<feature type="transmembrane region" description="Helical" evidence="5">
    <location>
        <begin position="12"/>
        <end position="34"/>
    </location>
</feature>
<comment type="caution">
    <text evidence="6">The sequence shown here is derived from an EMBL/GenBank/DDBJ whole genome shotgun (WGS) entry which is preliminary data.</text>
</comment>
<comment type="subcellular location">
    <subcellularLocation>
        <location evidence="1">Membrane</location>
        <topology evidence="1">Multi-pass membrane protein</topology>
    </subcellularLocation>
</comment>
<evidence type="ECO:0000256" key="3">
    <source>
        <dbReference type="ARBA" id="ARBA00022989"/>
    </source>
</evidence>
<keyword evidence="4 5" id="KW-0472">Membrane</keyword>
<sequence>MNSLITVLEHNLSSPLTVLLITLGLYQLAEWFFLHLGQKAIFHPLIIGCILVFLTIRFTPLTLNTYQNHSEILKLLLTPFTVALAIPLSRQLRFVRQHAKPLLITLLSGSALAILSGVGLAMAGGASPEVLYAVPTKAITTAVAMIVAENMGSLVPLAVAIVVLSGIVGCLTGPWLCRKCGITDHRIIGFAMGVNAHAAGAARAFEIDQTMGVYASIGMCMNALLTPLILPWVMPWIN</sequence>
<accession>A0A2H9TB62</accession>
<dbReference type="GO" id="GO:0016020">
    <property type="term" value="C:membrane"/>
    <property type="evidence" value="ECO:0007669"/>
    <property type="project" value="UniProtKB-SubCell"/>
</dbReference>
<dbReference type="InterPro" id="IPR007300">
    <property type="entry name" value="CidB/LrgB"/>
</dbReference>
<dbReference type="PANTHER" id="PTHR30249">
    <property type="entry name" value="PUTATIVE SEROTONIN TRANSPORTER"/>
    <property type="match status" value="1"/>
</dbReference>
<reference evidence="6" key="1">
    <citation type="journal article" date="2017" name="Appl. Environ. Microbiol.">
        <title>Molecular characterization of an Endozoicomonas-like organism causing infection in king scallop Pecten maximus L.</title>
        <authorList>
            <person name="Cano I."/>
            <person name="van Aerle R."/>
            <person name="Ross S."/>
            <person name="Verner-Jeffreys D.W."/>
            <person name="Paley R.K."/>
            <person name="Rimmer G."/>
            <person name="Ryder D."/>
            <person name="Hooper P."/>
            <person name="Stone D."/>
            <person name="Feist S.W."/>
        </authorList>
    </citation>
    <scope>NUCLEOTIDE SEQUENCE</scope>
</reference>
<feature type="transmembrane region" description="Helical" evidence="5">
    <location>
        <begin position="212"/>
        <end position="234"/>
    </location>
</feature>
<feature type="transmembrane region" description="Helical" evidence="5">
    <location>
        <begin position="41"/>
        <end position="60"/>
    </location>
</feature>